<keyword evidence="3" id="KW-1185">Reference proteome</keyword>
<feature type="transmembrane region" description="Helical" evidence="1">
    <location>
        <begin position="102"/>
        <end position="120"/>
    </location>
</feature>
<evidence type="ECO:0000313" key="3">
    <source>
        <dbReference type="Proteomes" id="UP000276133"/>
    </source>
</evidence>
<evidence type="ECO:0008006" key="4">
    <source>
        <dbReference type="Google" id="ProtNLM"/>
    </source>
</evidence>
<evidence type="ECO:0000313" key="2">
    <source>
        <dbReference type="EMBL" id="RNA20678.1"/>
    </source>
</evidence>
<dbReference type="EMBL" id="REGN01003806">
    <property type="protein sequence ID" value="RNA20678.1"/>
    <property type="molecule type" value="Genomic_DNA"/>
</dbReference>
<dbReference type="Proteomes" id="UP000276133">
    <property type="component" value="Unassembled WGS sequence"/>
</dbReference>
<keyword evidence="1" id="KW-0472">Membrane</keyword>
<comment type="caution">
    <text evidence="2">The sequence shown here is derived from an EMBL/GenBank/DDBJ whole genome shotgun (WGS) entry which is preliminary data.</text>
</comment>
<proteinExistence type="predicted"/>
<gene>
    <name evidence="2" type="ORF">BpHYR1_029787</name>
</gene>
<sequence>MDGSCRWNIKNKICKHLIGISKILNIPGCEIPLSAKNVPIGEKRKSGRPANAKQALIVQNKIVLCLEEYRESFESRYFENPISLCDCSLVKTMRILKKSKDLCLLGSIAANNHLIIYFISNKVSRMEKSKPINRQQNQDNFLF</sequence>
<keyword evidence="1" id="KW-0812">Transmembrane</keyword>
<keyword evidence="1" id="KW-1133">Transmembrane helix</keyword>
<name>A0A3M7RBP7_BRAPC</name>
<evidence type="ECO:0000256" key="1">
    <source>
        <dbReference type="SAM" id="Phobius"/>
    </source>
</evidence>
<accession>A0A3M7RBP7</accession>
<dbReference type="AlphaFoldDB" id="A0A3M7RBP7"/>
<reference evidence="2 3" key="1">
    <citation type="journal article" date="2018" name="Sci. Rep.">
        <title>Genomic signatures of local adaptation to the degree of environmental predictability in rotifers.</title>
        <authorList>
            <person name="Franch-Gras L."/>
            <person name="Hahn C."/>
            <person name="Garcia-Roger E.M."/>
            <person name="Carmona M.J."/>
            <person name="Serra M."/>
            <person name="Gomez A."/>
        </authorList>
    </citation>
    <scope>NUCLEOTIDE SEQUENCE [LARGE SCALE GENOMIC DNA]</scope>
    <source>
        <strain evidence="2">HYR1</strain>
    </source>
</reference>
<protein>
    <recommendedName>
        <fullName evidence="4">SWIM-type domain-containing protein</fullName>
    </recommendedName>
</protein>
<organism evidence="2 3">
    <name type="scientific">Brachionus plicatilis</name>
    <name type="common">Marine rotifer</name>
    <name type="synonym">Brachionus muelleri</name>
    <dbReference type="NCBI Taxonomy" id="10195"/>
    <lineage>
        <taxon>Eukaryota</taxon>
        <taxon>Metazoa</taxon>
        <taxon>Spiralia</taxon>
        <taxon>Gnathifera</taxon>
        <taxon>Rotifera</taxon>
        <taxon>Eurotatoria</taxon>
        <taxon>Monogononta</taxon>
        <taxon>Pseudotrocha</taxon>
        <taxon>Ploima</taxon>
        <taxon>Brachionidae</taxon>
        <taxon>Brachionus</taxon>
    </lineage>
</organism>
<dbReference type="OrthoDB" id="119028at2759"/>